<reference evidence="3 4" key="1">
    <citation type="submission" date="2017-03" db="EMBL/GenBank/DDBJ databases">
        <title>Genome of the blue death feigning beetle - Asbolus verrucosus.</title>
        <authorList>
            <person name="Rider S.D."/>
        </authorList>
    </citation>
    <scope>NUCLEOTIDE SEQUENCE [LARGE SCALE GENOMIC DNA]</scope>
    <source>
        <strain evidence="3">Butters</strain>
        <tissue evidence="3">Head and leg muscle</tissue>
    </source>
</reference>
<keyword evidence="2" id="KW-1133">Transmembrane helix</keyword>
<sequence length="498" mass="55461">VTTANSSPVSTTTLKSTSTNTNSDPTTNTNTDSSTLTKVDTTTDVTTAKSEPSTTAVNTTTTAEPNTTTTAEPTTTITVPTTPYPLSSTFTWDSDDINPNPFVVVQVEEGYSISVRVLDVVMPDGGFLLIESGDSHKDDATDGRVFANNVTNKAYLFKTTSVYAYCKVNKNSLYNFKLIFERTGEPTTTVSTTSTTEIIWPTTEEGDSAYITVNVSGRTLKEFNKTKVQEAFKGCLVEMATSYCNDQNIKLQEDITNNNVLITDIDPCPYSWPESETCVRIRFKLPIFYEDDGAESGYLLNSEHLEMMWLRYADGQCFRDNNFATYEEPDFDKYITWWAVGISVVIALFIILLWFLKYLNVTIAKYEPSTTATTEPTISTTIDPTTPYPLSSTFTWDRDDIDPNPFVVVQVEEGYSISVRVSDVVMSDGSYLLIEGGDSHEDDATDGRVFVNNVTNKAYLFKTTSVYAYCKINKTNFYKFTLIFEKIGKSTTKVDTTT</sequence>
<feature type="compositionally biased region" description="Low complexity" evidence="1">
    <location>
        <begin position="1"/>
        <end position="81"/>
    </location>
</feature>
<organism evidence="3 4">
    <name type="scientific">Asbolus verrucosus</name>
    <name type="common">Desert ironclad beetle</name>
    <dbReference type="NCBI Taxonomy" id="1661398"/>
    <lineage>
        <taxon>Eukaryota</taxon>
        <taxon>Metazoa</taxon>
        <taxon>Ecdysozoa</taxon>
        <taxon>Arthropoda</taxon>
        <taxon>Hexapoda</taxon>
        <taxon>Insecta</taxon>
        <taxon>Pterygota</taxon>
        <taxon>Neoptera</taxon>
        <taxon>Endopterygota</taxon>
        <taxon>Coleoptera</taxon>
        <taxon>Polyphaga</taxon>
        <taxon>Cucujiformia</taxon>
        <taxon>Tenebrionidae</taxon>
        <taxon>Pimeliinae</taxon>
        <taxon>Asbolus</taxon>
    </lineage>
</organism>
<protein>
    <submittedName>
        <fullName evidence="3">G8 domain-containing protein-like</fullName>
    </submittedName>
</protein>
<evidence type="ECO:0000313" key="3">
    <source>
        <dbReference type="EMBL" id="RZC35680.1"/>
    </source>
</evidence>
<proteinExistence type="predicted"/>
<feature type="transmembrane region" description="Helical" evidence="2">
    <location>
        <begin position="335"/>
        <end position="356"/>
    </location>
</feature>
<keyword evidence="2" id="KW-0812">Transmembrane</keyword>
<keyword evidence="4" id="KW-1185">Reference proteome</keyword>
<comment type="caution">
    <text evidence="3">The sequence shown here is derived from an EMBL/GenBank/DDBJ whole genome shotgun (WGS) entry which is preliminary data.</text>
</comment>
<dbReference type="EMBL" id="QDEB01068780">
    <property type="protein sequence ID" value="RZC35680.1"/>
    <property type="molecule type" value="Genomic_DNA"/>
</dbReference>
<dbReference type="STRING" id="1661398.A0A482VSK7"/>
<dbReference type="AlphaFoldDB" id="A0A482VSK7"/>
<feature type="non-terminal residue" evidence="3">
    <location>
        <position position="1"/>
    </location>
</feature>
<evidence type="ECO:0000256" key="2">
    <source>
        <dbReference type="SAM" id="Phobius"/>
    </source>
</evidence>
<dbReference type="OrthoDB" id="6128690at2759"/>
<accession>A0A482VSK7</accession>
<dbReference type="Proteomes" id="UP000292052">
    <property type="component" value="Unassembled WGS sequence"/>
</dbReference>
<evidence type="ECO:0000256" key="1">
    <source>
        <dbReference type="SAM" id="MobiDB-lite"/>
    </source>
</evidence>
<keyword evidence="2" id="KW-0472">Membrane</keyword>
<feature type="non-terminal residue" evidence="3">
    <location>
        <position position="498"/>
    </location>
</feature>
<name>A0A482VSK7_ASBVE</name>
<evidence type="ECO:0000313" key="4">
    <source>
        <dbReference type="Proteomes" id="UP000292052"/>
    </source>
</evidence>
<gene>
    <name evidence="3" type="ORF">BDFB_003746</name>
</gene>
<feature type="region of interest" description="Disordered" evidence="1">
    <location>
        <begin position="1"/>
        <end position="82"/>
    </location>
</feature>